<dbReference type="SUPFAM" id="SSF52540">
    <property type="entry name" value="P-loop containing nucleoside triphosphate hydrolases"/>
    <property type="match status" value="1"/>
</dbReference>
<sequence length="527" mass="58296">MQMIPAVPYSTPSNAERKVFAKLETALPQSGFTAYHSLNLPHHPYKRFGEIDFLLCGPDGIFVLEVKGGRVNCDEKRQWHFVNRYGEETVKPESPFAQAESALHGFHTILQRHFGIDPINRFVIGYGVVLPDCDLRASAEWERQTYANTADMLHFEQWLAALIRYWRNKQAWTRETTLPDTSTLTAVKAFIRPRFEAIVPLHIQASQAEAQICSLTESQLKLIDMVSGNRRILCAGGAGTGKTFLAMELARRWTAGGDPVLLTCHSAWLKSYLESRFDIPHLTVSTTASLAVAAKRAGVDRYAALIADEGQDLLNWKALEALAPFVGGGLEDGRWCVFYDINNQSNLFGGIDADALDWLERSGATKFSLTHNVRNTKPILDTIKIRLGADMGIDSVGAGPKVCEYHARSEEDAAQRLADEIDRVIFKGGLSADRVTILSPRPWAQSIAAGLPENVIGSIAILDAYAVRQFPPARLSFGEIAAFKGMENEAVIVIDLPEPRPGATDHVLHYVGMSRARAILSVIYCDF</sequence>
<dbReference type="Pfam" id="PF08378">
    <property type="entry name" value="NERD"/>
    <property type="match status" value="1"/>
</dbReference>
<accession>A0A5K8AEH0</accession>
<gene>
    <name evidence="2" type="ORF">DSCOOX_42020</name>
</gene>
<dbReference type="Pfam" id="PF13604">
    <property type="entry name" value="AAA_30"/>
    <property type="match status" value="1"/>
</dbReference>
<keyword evidence="3" id="KW-1185">Reference proteome</keyword>
<evidence type="ECO:0000313" key="2">
    <source>
        <dbReference type="EMBL" id="BBO91022.1"/>
    </source>
</evidence>
<dbReference type="AlphaFoldDB" id="A0A5K8AEH0"/>
<dbReference type="PROSITE" id="PS50965">
    <property type="entry name" value="NERD"/>
    <property type="match status" value="1"/>
</dbReference>
<dbReference type="Gene3D" id="3.40.50.300">
    <property type="entry name" value="P-loop containing nucleotide triphosphate hydrolases"/>
    <property type="match status" value="2"/>
</dbReference>
<proteinExistence type="predicted"/>
<feature type="domain" description="NERD" evidence="1">
    <location>
        <begin position="11"/>
        <end position="129"/>
    </location>
</feature>
<dbReference type="InterPro" id="IPR011528">
    <property type="entry name" value="NERD"/>
</dbReference>
<dbReference type="RefSeq" id="WP_155312003.1">
    <property type="nucleotide sequence ID" value="NZ_AP021879.1"/>
</dbReference>
<dbReference type="InterPro" id="IPR027417">
    <property type="entry name" value="P-loop_NTPase"/>
</dbReference>
<dbReference type="EMBL" id="AP021879">
    <property type="protein sequence ID" value="BBO91022.1"/>
    <property type="molecule type" value="Genomic_DNA"/>
</dbReference>
<protein>
    <submittedName>
        <fullName evidence="2">Nuclease</fullName>
    </submittedName>
</protein>
<evidence type="ECO:0000259" key="1">
    <source>
        <dbReference type="PROSITE" id="PS50965"/>
    </source>
</evidence>
<name>A0A5K8AEH0_9BACT</name>
<organism evidence="2 3">
    <name type="scientific">Desulfosarcina ovata subsp. ovata</name>
    <dbReference type="NCBI Taxonomy" id="2752305"/>
    <lineage>
        <taxon>Bacteria</taxon>
        <taxon>Pseudomonadati</taxon>
        <taxon>Thermodesulfobacteriota</taxon>
        <taxon>Desulfobacteria</taxon>
        <taxon>Desulfobacterales</taxon>
        <taxon>Desulfosarcinaceae</taxon>
        <taxon>Desulfosarcina</taxon>
    </lineage>
</organism>
<evidence type="ECO:0000313" key="3">
    <source>
        <dbReference type="Proteomes" id="UP000422108"/>
    </source>
</evidence>
<reference evidence="2 3" key="1">
    <citation type="submission" date="2019-11" db="EMBL/GenBank/DDBJ databases">
        <title>Comparative genomics of hydrocarbon-degrading Desulfosarcina strains.</title>
        <authorList>
            <person name="Watanabe M."/>
            <person name="Kojima H."/>
            <person name="Fukui M."/>
        </authorList>
    </citation>
    <scope>NUCLEOTIDE SEQUENCE [LARGE SCALE GENOMIC DNA]</scope>
    <source>
        <strain evidence="3">oXyS1</strain>
    </source>
</reference>
<dbReference type="Proteomes" id="UP000422108">
    <property type="component" value="Chromosome"/>
</dbReference>